<evidence type="ECO:0000313" key="3">
    <source>
        <dbReference type="Proteomes" id="UP001215712"/>
    </source>
</evidence>
<reference evidence="2" key="1">
    <citation type="journal article" date="2023" name="IMA Fungus">
        <title>Comparative genomic study of the Penicillium genus elucidates a diverse pangenome and 15 lateral gene transfer events.</title>
        <authorList>
            <person name="Petersen C."/>
            <person name="Sorensen T."/>
            <person name="Nielsen M.R."/>
            <person name="Sondergaard T.E."/>
            <person name="Sorensen J.L."/>
            <person name="Fitzpatrick D.A."/>
            <person name="Frisvad J.C."/>
            <person name="Nielsen K.L."/>
        </authorList>
    </citation>
    <scope>NUCLEOTIDE SEQUENCE</scope>
    <source>
        <strain evidence="2">IBT 17514</strain>
    </source>
</reference>
<keyword evidence="3" id="KW-1185">Reference proteome</keyword>
<proteinExistence type="predicted"/>
<name>A0AAD6HKS5_9EURO</name>
<gene>
    <name evidence="2" type="ORF">N7493_006405</name>
</gene>
<comment type="caution">
    <text evidence="2">The sequence shown here is derived from an EMBL/GenBank/DDBJ whole genome shotgun (WGS) entry which is preliminary data.</text>
</comment>
<sequence>MESPNTGISRAMRCTNSLPGDPRRSLEEQHQVYKDAVNGHLNVLLFPSDGTETHNAYLRDTLETYLSSFINLRLVGLRNFNGHATRLSIVDPPRKVRGLDRLRRQLDFNPVYPAEPLNAQYEYARSSSFRGSAFQSYIFSTLLNAIAASHISIEALETCGGMMVDDALTVSPAEEQALKPIFQKLQYLSACISSAHTQEKERESLDQDERELGSVLEKSVIWKERKTLQKERKNRLLPLLALAAPSLKSLNLTMRLASLLETSLTWEKSGLDLVDQHFEWISEHFHFSQLSSLSLSHLMVTLPSFSRMLHTTSSTLKDLKLAWLIWTSELKIPASGYARGEHREVGLRVIRDACDYIRDNFDLEYLQISQWQYQREKFHLRDPYHIEGGSRRRDSSSRTATYNRTRDAISSGQWIDQVEFVKR</sequence>
<evidence type="ECO:0000256" key="1">
    <source>
        <dbReference type="SAM" id="MobiDB-lite"/>
    </source>
</evidence>
<dbReference type="EMBL" id="JAQJAN010000008">
    <property type="protein sequence ID" value="KAJ5724677.1"/>
    <property type="molecule type" value="Genomic_DNA"/>
</dbReference>
<feature type="region of interest" description="Disordered" evidence="1">
    <location>
        <begin position="1"/>
        <end position="23"/>
    </location>
</feature>
<organism evidence="2 3">
    <name type="scientific">Penicillium malachiteum</name>
    <dbReference type="NCBI Taxonomy" id="1324776"/>
    <lineage>
        <taxon>Eukaryota</taxon>
        <taxon>Fungi</taxon>
        <taxon>Dikarya</taxon>
        <taxon>Ascomycota</taxon>
        <taxon>Pezizomycotina</taxon>
        <taxon>Eurotiomycetes</taxon>
        <taxon>Eurotiomycetidae</taxon>
        <taxon>Eurotiales</taxon>
        <taxon>Aspergillaceae</taxon>
        <taxon>Penicillium</taxon>
    </lineage>
</organism>
<protein>
    <submittedName>
        <fullName evidence="2">Uncharacterized protein</fullName>
    </submittedName>
</protein>
<dbReference type="Proteomes" id="UP001215712">
    <property type="component" value="Unassembled WGS sequence"/>
</dbReference>
<reference evidence="2" key="2">
    <citation type="submission" date="2023-01" db="EMBL/GenBank/DDBJ databases">
        <authorList>
            <person name="Petersen C."/>
        </authorList>
    </citation>
    <scope>NUCLEOTIDE SEQUENCE</scope>
    <source>
        <strain evidence="2">IBT 17514</strain>
    </source>
</reference>
<feature type="compositionally biased region" description="Polar residues" evidence="1">
    <location>
        <begin position="1"/>
        <end position="18"/>
    </location>
</feature>
<dbReference type="AlphaFoldDB" id="A0AAD6HKS5"/>
<accession>A0AAD6HKS5</accession>
<evidence type="ECO:0000313" key="2">
    <source>
        <dbReference type="EMBL" id="KAJ5724677.1"/>
    </source>
</evidence>